<evidence type="ECO:0000259" key="1">
    <source>
        <dbReference type="Pfam" id="PF13456"/>
    </source>
</evidence>
<evidence type="ECO:0000313" key="2">
    <source>
        <dbReference type="EMBL" id="KAJ4747541.1"/>
    </source>
</evidence>
<evidence type="ECO:0000313" key="3">
    <source>
        <dbReference type="Proteomes" id="UP001140206"/>
    </source>
</evidence>
<proteinExistence type="predicted"/>
<gene>
    <name evidence="2" type="ORF">LUZ62_081946</name>
</gene>
<dbReference type="Pfam" id="PF13456">
    <property type="entry name" value="RVT_3"/>
    <property type="match status" value="1"/>
</dbReference>
<dbReference type="GO" id="GO:0004523">
    <property type="term" value="F:RNA-DNA hybrid ribonuclease activity"/>
    <property type="evidence" value="ECO:0007669"/>
    <property type="project" value="InterPro"/>
</dbReference>
<dbReference type="SUPFAM" id="SSF53098">
    <property type="entry name" value="Ribonuclease H-like"/>
    <property type="match status" value="1"/>
</dbReference>
<dbReference type="InterPro" id="IPR044730">
    <property type="entry name" value="RNase_H-like_dom_plant"/>
</dbReference>
<dbReference type="CDD" id="cd06222">
    <property type="entry name" value="RNase_H_like"/>
    <property type="match status" value="1"/>
</dbReference>
<dbReference type="InterPro" id="IPR012337">
    <property type="entry name" value="RNaseH-like_sf"/>
</dbReference>
<dbReference type="InterPro" id="IPR052929">
    <property type="entry name" value="RNase_H-like_EbsB-rel"/>
</dbReference>
<accession>A0AAV8BWH2</accession>
<comment type="caution">
    <text evidence="2">The sequence shown here is derived from an EMBL/GenBank/DDBJ whole genome shotgun (WGS) entry which is preliminary data.</text>
</comment>
<feature type="domain" description="RNase H type-1" evidence="1">
    <location>
        <begin position="262"/>
        <end position="384"/>
    </location>
</feature>
<reference evidence="2" key="1">
    <citation type="submission" date="2022-08" db="EMBL/GenBank/DDBJ databases">
        <authorList>
            <person name="Marques A."/>
        </authorList>
    </citation>
    <scope>NUCLEOTIDE SEQUENCE</scope>
    <source>
        <strain evidence="2">RhyPub2mFocal</strain>
        <tissue evidence="2">Leaves</tissue>
    </source>
</reference>
<dbReference type="InterPro" id="IPR036397">
    <property type="entry name" value="RNaseH_sf"/>
</dbReference>
<keyword evidence="3" id="KW-1185">Reference proteome</keyword>
<dbReference type="InterPro" id="IPR002156">
    <property type="entry name" value="RNaseH_domain"/>
</dbReference>
<name>A0AAV8BWH2_9POAL</name>
<dbReference type="PANTHER" id="PTHR47074">
    <property type="entry name" value="BNAC02G40300D PROTEIN"/>
    <property type="match status" value="1"/>
</dbReference>
<dbReference type="Gene3D" id="3.30.420.10">
    <property type="entry name" value="Ribonuclease H-like superfamily/Ribonuclease H"/>
    <property type="match status" value="1"/>
</dbReference>
<protein>
    <recommendedName>
        <fullName evidence="1">RNase H type-1 domain-containing protein</fullName>
    </recommendedName>
</protein>
<organism evidence="2 3">
    <name type="scientific">Rhynchospora pubera</name>
    <dbReference type="NCBI Taxonomy" id="906938"/>
    <lineage>
        <taxon>Eukaryota</taxon>
        <taxon>Viridiplantae</taxon>
        <taxon>Streptophyta</taxon>
        <taxon>Embryophyta</taxon>
        <taxon>Tracheophyta</taxon>
        <taxon>Spermatophyta</taxon>
        <taxon>Magnoliopsida</taxon>
        <taxon>Liliopsida</taxon>
        <taxon>Poales</taxon>
        <taxon>Cyperaceae</taxon>
        <taxon>Cyperoideae</taxon>
        <taxon>Rhynchosporeae</taxon>
        <taxon>Rhynchospora</taxon>
    </lineage>
</organism>
<dbReference type="GO" id="GO:0003676">
    <property type="term" value="F:nucleic acid binding"/>
    <property type="evidence" value="ECO:0007669"/>
    <property type="project" value="InterPro"/>
</dbReference>
<dbReference type="AlphaFoldDB" id="A0AAV8BWH2"/>
<sequence length="385" mass="43127">MASNSAALWVQIAQAKYLKDESIWQSSRRNRCTTLWRGIVDARQTVQNHIVWQLGNGSGCKAFGHPWHGLWLQVKASSVQQSHLQVSELLNQDGGWDNERLIREFGFATALYIAISVKPPSINSTREDMLIFSYAKNGQFTLKKAYQLIATTPGINGFQQEVLKKIWQTQAETISHALFTCPWARALWIASSLDLRTDQLPENVTDLLSTVFSTMDENGARLIANHLWAIWKLRCTEAGLASVHTNNSTTSQDHDGSVTCQVDGSFSSSDMTGWAYILGDEDDGMLQYGLQSGVLSSPLHAEVKAMHHAVMDVSKRGVHECVFLTDCASLNLVINNSLQADQLDWRVYHDLLDVIYLFKINIGFKCVHVPREQLVTVDCLAKFAR</sequence>
<dbReference type="PANTHER" id="PTHR47074:SF11">
    <property type="entry name" value="REVERSE TRANSCRIPTASE-LIKE PROTEIN"/>
    <property type="match status" value="1"/>
</dbReference>
<dbReference type="Proteomes" id="UP001140206">
    <property type="component" value="Chromosome 5"/>
</dbReference>
<dbReference type="EMBL" id="JAMFTS010000005">
    <property type="protein sequence ID" value="KAJ4747541.1"/>
    <property type="molecule type" value="Genomic_DNA"/>
</dbReference>